<dbReference type="Proteomes" id="UP000237839">
    <property type="component" value="Unassembled WGS sequence"/>
</dbReference>
<protein>
    <submittedName>
        <fullName evidence="3">CNP1-like family</fullName>
    </submittedName>
</protein>
<evidence type="ECO:0000313" key="3">
    <source>
        <dbReference type="EMBL" id="PRC91388.1"/>
    </source>
</evidence>
<reference evidence="3 4" key="1">
    <citation type="submission" date="2018-02" db="EMBL/GenBank/DDBJ databases">
        <title>Solimicrobium silvestre gen. nov., sp. nov., isolated from alpine forest soil.</title>
        <authorList>
            <person name="Margesin R."/>
            <person name="Albuquerque L."/>
            <person name="Zhang D.-C."/>
            <person name="Froufe H.J.C."/>
            <person name="Severino R."/>
            <person name="Roxo I."/>
            <person name="Egas C."/>
            <person name="Da Costa M.S."/>
        </authorList>
    </citation>
    <scope>NUCLEOTIDE SEQUENCE [LARGE SCALE GENOMIC DNA]</scope>
    <source>
        <strain evidence="3 4">S20-91</strain>
    </source>
</reference>
<evidence type="ECO:0000313" key="4">
    <source>
        <dbReference type="Proteomes" id="UP000237839"/>
    </source>
</evidence>
<evidence type="ECO:0000259" key="2">
    <source>
        <dbReference type="Pfam" id="PF08750"/>
    </source>
</evidence>
<keyword evidence="1" id="KW-0732">Signal</keyword>
<comment type="caution">
    <text evidence="3">The sequence shown here is derived from an EMBL/GenBank/DDBJ whole genome shotgun (WGS) entry which is preliminary data.</text>
</comment>
<dbReference type="EMBL" id="PUGF01000024">
    <property type="protein sequence ID" value="PRC91388.1"/>
    <property type="molecule type" value="Genomic_DNA"/>
</dbReference>
<feature type="domain" description="CNP1-like uncharacterised" evidence="2">
    <location>
        <begin position="46"/>
        <end position="172"/>
    </location>
</feature>
<sequence>MARMKQFKKPRNQEKISMNKTKRAIFTLLFLSLMNAAVAQEKQETHDAPAPPNLPSVAQRYIDFYSSLQLDFAIDPDSITIQPGAQKEVRYTLKATSKQGAINISYEGISCDNRQKIIYAVGRSDGSWSRARSPEWAAIYTTGLNLQHANLANGYFCSGNALSGDLKSILKRFETKQPLDAIVR</sequence>
<dbReference type="AlphaFoldDB" id="A0A2S9GUK6"/>
<keyword evidence="4" id="KW-1185">Reference proteome</keyword>
<dbReference type="InterPro" id="IPR014861">
    <property type="entry name" value="CNP1-like_dom"/>
</dbReference>
<gene>
    <name evidence="3" type="ORF">S2091_3933</name>
</gene>
<name>A0A2S9GUK6_9BURK</name>
<evidence type="ECO:0000256" key="1">
    <source>
        <dbReference type="SAM" id="SignalP"/>
    </source>
</evidence>
<proteinExistence type="predicted"/>
<feature type="signal peptide" evidence="1">
    <location>
        <begin position="1"/>
        <end position="39"/>
    </location>
</feature>
<feature type="chain" id="PRO_5015741079" evidence="1">
    <location>
        <begin position="40"/>
        <end position="184"/>
    </location>
</feature>
<accession>A0A2S9GUK6</accession>
<dbReference type="Pfam" id="PF08750">
    <property type="entry name" value="CNP1"/>
    <property type="match status" value="1"/>
</dbReference>
<organism evidence="3 4">
    <name type="scientific">Solimicrobium silvestre</name>
    <dbReference type="NCBI Taxonomy" id="2099400"/>
    <lineage>
        <taxon>Bacteria</taxon>
        <taxon>Pseudomonadati</taxon>
        <taxon>Pseudomonadota</taxon>
        <taxon>Betaproteobacteria</taxon>
        <taxon>Burkholderiales</taxon>
        <taxon>Oxalobacteraceae</taxon>
        <taxon>Solimicrobium</taxon>
    </lineage>
</organism>